<dbReference type="EC" id="2.5.1.18" evidence="4"/>
<dbReference type="InterPro" id="IPR040079">
    <property type="entry name" value="Glutathione_S-Trfase"/>
</dbReference>
<dbReference type="AlphaFoldDB" id="A0A9Q0TXB3"/>
<evidence type="ECO:0000256" key="2">
    <source>
        <dbReference type="ARBA" id="ARBA00025743"/>
    </source>
</evidence>
<dbReference type="SFLD" id="SFLDS00019">
    <property type="entry name" value="Glutathione_Transferase_(cytos"/>
    <property type="match status" value="1"/>
</dbReference>
<proteinExistence type="inferred from homology"/>
<dbReference type="CDD" id="cd03058">
    <property type="entry name" value="GST_N_Tau"/>
    <property type="match status" value="1"/>
</dbReference>
<comment type="subcellular location">
    <subcellularLocation>
        <location evidence="4">Cytoplasm</location>
        <location evidence="4">Cytosol</location>
    </subcellularLocation>
</comment>
<dbReference type="GO" id="GO:0004364">
    <property type="term" value="F:glutathione transferase activity"/>
    <property type="evidence" value="ECO:0007669"/>
    <property type="project" value="UniProtKB-UniRule"/>
</dbReference>
<sequence length="173" mass="19763">MLGLYYRKARPPIPTTTDEAALNFHTTSIYINTCIVFHKFRPYHNPITLFGLKLSIMAKSDVKLIGSWASPFVMRPRIALNIKSVEYEFLEEILGSKSQLLLESNPVHKKIPVLIHGGKPICESLVIVEYIDEVWSPGPSILPSDPHDRALARFWAAYLDEKWFPAMRKHCNS</sequence>
<comment type="similarity">
    <text evidence="2">Belongs to the GST superfamily. Tau family.</text>
</comment>
<dbReference type="Gene3D" id="3.40.30.10">
    <property type="entry name" value="Glutaredoxin"/>
    <property type="match status" value="1"/>
</dbReference>
<dbReference type="SFLD" id="SFLDG01152">
    <property type="entry name" value="Main.3:_Omega-_and_Tau-like"/>
    <property type="match status" value="1"/>
</dbReference>
<organism evidence="6 7">
    <name type="scientific">Salix purpurea</name>
    <name type="common">Purple osier willow</name>
    <dbReference type="NCBI Taxonomy" id="77065"/>
    <lineage>
        <taxon>Eukaryota</taxon>
        <taxon>Viridiplantae</taxon>
        <taxon>Streptophyta</taxon>
        <taxon>Embryophyta</taxon>
        <taxon>Tracheophyta</taxon>
        <taxon>Spermatophyta</taxon>
        <taxon>Magnoliopsida</taxon>
        <taxon>eudicotyledons</taxon>
        <taxon>Gunneridae</taxon>
        <taxon>Pentapetalae</taxon>
        <taxon>rosids</taxon>
        <taxon>fabids</taxon>
        <taxon>Malpighiales</taxon>
        <taxon>Salicaceae</taxon>
        <taxon>Saliceae</taxon>
        <taxon>Salix</taxon>
    </lineage>
</organism>
<evidence type="ECO:0000313" key="7">
    <source>
        <dbReference type="Proteomes" id="UP001151532"/>
    </source>
</evidence>
<protein>
    <recommendedName>
        <fullName evidence="4">Glutathione S-transferase</fullName>
        <ecNumber evidence="4">2.5.1.18</ecNumber>
    </recommendedName>
</protein>
<keyword evidence="1 4" id="KW-0808">Transferase</keyword>
<dbReference type="InterPro" id="IPR036249">
    <property type="entry name" value="Thioredoxin-like_sf"/>
</dbReference>
<dbReference type="InterPro" id="IPR045073">
    <property type="entry name" value="Omega/Tau-like"/>
</dbReference>
<keyword evidence="4" id="KW-0963">Cytoplasm</keyword>
<dbReference type="InterPro" id="IPR004045">
    <property type="entry name" value="Glutathione_S-Trfase_N"/>
</dbReference>
<reference evidence="6" key="2">
    <citation type="journal article" date="2023" name="Int. J. Mol. Sci.">
        <title>De Novo Assembly and Annotation of 11 Diverse Shrub Willow (Salix) Genomes Reveals Novel Gene Organization in Sex-Linked Regions.</title>
        <authorList>
            <person name="Hyden B."/>
            <person name="Feng K."/>
            <person name="Yates T.B."/>
            <person name="Jawdy S."/>
            <person name="Cereghino C."/>
            <person name="Smart L.B."/>
            <person name="Muchero W."/>
        </authorList>
    </citation>
    <scope>NUCLEOTIDE SEQUENCE</scope>
    <source>
        <tissue evidence="6">Shoot tip</tissue>
    </source>
</reference>
<evidence type="ECO:0000256" key="3">
    <source>
        <dbReference type="ARBA" id="ARBA00047960"/>
    </source>
</evidence>
<dbReference type="PANTHER" id="PTHR11260:SF615">
    <property type="entry name" value="GLUTATHIONE S-TRANSFERASE U17"/>
    <property type="match status" value="1"/>
</dbReference>
<dbReference type="Proteomes" id="UP001151532">
    <property type="component" value="Chromosome 10"/>
</dbReference>
<dbReference type="SFLD" id="SFLDG00358">
    <property type="entry name" value="Main_(cytGST)"/>
    <property type="match status" value="1"/>
</dbReference>
<dbReference type="GO" id="GO:0006749">
    <property type="term" value="P:glutathione metabolic process"/>
    <property type="evidence" value="ECO:0007669"/>
    <property type="project" value="TreeGrafter"/>
</dbReference>
<keyword evidence="7" id="KW-1185">Reference proteome</keyword>
<dbReference type="Pfam" id="PF02798">
    <property type="entry name" value="GST_N"/>
    <property type="match status" value="1"/>
</dbReference>
<dbReference type="EMBL" id="JAPFFK010000014">
    <property type="protein sequence ID" value="KAJ6719513.1"/>
    <property type="molecule type" value="Genomic_DNA"/>
</dbReference>
<evidence type="ECO:0000256" key="1">
    <source>
        <dbReference type="ARBA" id="ARBA00022679"/>
    </source>
</evidence>
<comment type="catalytic activity">
    <reaction evidence="3 4">
        <text>RX + glutathione = an S-substituted glutathione + a halide anion + H(+)</text>
        <dbReference type="Rhea" id="RHEA:16437"/>
        <dbReference type="ChEBI" id="CHEBI:15378"/>
        <dbReference type="ChEBI" id="CHEBI:16042"/>
        <dbReference type="ChEBI" id="CHEBI:17792"/>
        <dbReference type="ChEBI" id="CHEBI:57925"/>
        <dbReference type="ChEBI" id="CHEBI:90779"/>
        <dbReference type="EC" id="2.5.1.18"/>
    </reaction>
</comment>
<dbReference type="GO" id="GO:0005829">
    <property type="term" value="C:cytosol"/>
    <property type="evidence" value="ECO:0007669"/>
    <property type="project" value="UniProtKB-SubCell"/>
</dbReference>
<gene>
    <name evidence="6" type="ORF">OIU79_007220</name>
</gene>
<dbReference type="PROSITE" id="PS50404">
    <property type="entry name" value="GST_NTER"/>
    <property type="match status" value="1"/>
</dbReference>
<reference evidence="6" key="1">
    <citation type="submission" date="2022-11" db="EMBL/GenBank/DDBJ databases">
        <authorList>
            <person name="Hyden B.L."/>
            <person name="Feng K."/>
            <person name="Yates T."/>
            <person name="Jawdy S."/>
            <person name="Smart L.B."/>
            <person name="Muchero W."/>
        </authorList>
    </citation>
    <scope>NUCLEOTIDE SEQUENCE</scope>
    <source>
        <tissue evidence="6">Shoot tip</tissue>
    </source>
</reference>
<feature type="domain" description="GST N-terminal" evidence="5">
    <location>
        <begin position="60"/>
        <end position="139"/>
    </location>
</feature>
<dbReference type="SUPFAM" id="SSF52833">
    <property type="entry name" value="Thioredoxin-like"/>
    <property type="match status" value="1"/>
</dbReference>
<dbReference type="PANTHER" id="PTHR11260">
    <property type="entry name" value="GLUTATHIONE S-TRANSFERASE, GST, SUPERFAMILY, GST DOMAIN CONTAINING"/>
    <property type="match status" value="1"/>
</dbReference>
<evidence type="ECO:0000313" key="6">
    <source>
        <dbReference type="EMBL" id="KAJ6719513.1"/>
    </source>
</evidence>
<comment type="caution">
    <text evidence="6">The sequence shown here is derived from an EMBL/GenBank/DDBJ whole genome shotgun (WGS) entry which is preliminary data.</text>
</comment>
<evidence type="ECO:0000256" key="4">
    <source>
        <dbReference type="RuleBase" id="RU369102"/>
    </source>
</evidence>
<evidence type="ECO:0000259" key="5">
    <source>
        <dbReference type="PROSITE" id="PS50404"/>
    </source>
</evidence>
<dbReference type="OrthoDB" id="4951845at2759"/>
<comment type="function">
    <text evidence="4">Is involved in the conjugation of reduced glutathione to a wide number of exogenous and endogenous hydrophobic electrophiles.</text>
</comment>
<dbReference type="FunFam" id="3.40.30.10:FF:000044">
    <property type="entry name" value="Glutathione S-transferase GSTU6"/>
    <property type="match status" value="1"/>
</dbReference>
<name>A0A9Q0TXB3_SALPP</name>
<accession>A0A9Q0TXB3</accession>
<dbReference type="Gene3D" id="1.20.1050.10">
    <property type="match status" value="1"/>
</dbReference>